<proteinExistence type="predicted"/>
<dbReference type="InterPro" id="IPR044946">
    <property type="entry name" value="Restrct_endonuc_typeI_TRD_sf"/>
</dbReference>
<evidence type="ECO:0000256" key="1">
    <source>
        <dbReference type="ARBA" id="ARBA00022747"/>
    </source>
</evidence>
<protein>
    <submittedName>
        <fullName evidence="3">Restriction endonuclease, type I, HsdS</fullName>
    </submittedName>
</protein>
<keyword evidence="3" id="KW-0540">Nuclease</keyword>
<name>A0A2P2BQH6_9FIRM</name>
<dbReference type="GO" id="GO:0009307">
    <property type="term" value="P:DNA restriction-modification system"/>
    <property type="evidence" value="ECO:0007669"/>
    <property type="project" value="UniProtKB-KW"/>
</dbReference>
<dbReference type="GO" id="GO:0004519">
    <property type="term" value="F:endonuclease activity"/>
    <property type="evidence" value="ECO:0007669"/>
    <property type="project" value="UniProtKB-KW"/>
</dbReference>
<dbReference type="AlphaFoldDB" id="A0A2P2BQH6"/>
<dbReference type="RefSeq" id="WP_166505210.1">
    <property type="nucleotide sequence ID" value="NZ_LN650648.1"/>
</dbReference>
<accession>A0A2P2BQH6</accession>
<dbReference type="SUPFAM" id="SSF116734">
    <property type="entry name" value="DNA methylase specificity domain"/>
    <property type="match status" value="1"/>
</dbReference>
<sequence length="210" mass="24285">MKIAKNKGGATSKLEKLGKVNHGLTTSRITAKPDELQEEIPLFTIQDLNIEMGSYDLKSEGKTISVSQETFDKKLLSRENMVIVGLTVHKAYVIEKHHEGKIIPSNFAYMYLDESKIDSNYFTWYFNEHPNIKRQLQVATQGSMGIMALSVQMLRELEIELPTIKTQRKLGKIYELRRRKEKALYEKNILEKDLYKQSMINKLKEAMPCK</sequence>
<evidence type="ECO:0000256" key="2">
    <source>
        <dbReference type="ARBA" id="ARBA00023125"/>
    </source>
</evidence>
<dbReference type="EMBL" id="LN650648">
    <property type="protein sequence ID" value="CEI72581.1"/>
    <property type="molecule type" value="Genomic_DNA"/>
</dbReference>
<keyword evidence="3" id="KW-0255">Endonuclease</keyword>
<keyword evidence="4" id="KW-1185">Reference proteome</keyword>
<organism evidence="3 4">
    <name type="scientific">Romboutsia hominis</name>
    <dbReference type="NCBI Taxonomy" id="1507512"/>
    <lineage>
        <taxon>Bacteria</taxon>
        <taxon>Bacillati</taxon>
        <taxon>Bacillota</taxon>
        <taxon>Clostridia</taxon>
        <taxon>Peptostreptococcales</taxon>
        <taxon>Peptostreptococcaceae</taxon>
        <taxon>Romboutsia</taxon>
    </lineage>
</organism>
<reference evidence="3 4" key="1">
    <citation type="submission" date="2014-09" db="EMBL/GenBank/DDBJ databases">
        <authorList>
            <person name="Hornung B.V."/>
        </authorList>
    </citation>
    <scope>NUCLEOTIDE SEQUENCE [LARGE SCALE GENOMIC DNA]</scope>
    <source>
        <strain evidence="3 4">FRIFI</strain>
    </source>
</reference>
<keyword evidence="3" id="KW-0378">Hydrolase</keyword>
<evidence type="ECO:0000313" key="3">
    <source>
        <dbReference type="EMBL" id="CEI72581.1"/>
    </source>
</evidence>
<dbReference type="Proteomes" id="UP000245695">
    <property type="component" value="Chromosome 1"/>
</dbReference>
<keyword evidence="1" id="KW-0680">Restriction system</keyword>
<dbReference type="KEGG" id="rhom:FRIFI_1041"/>
<gene>
    <name evidence="3" type="ORF">FRIFI_1041</name>
</gene>
<dbReference type="GO" id="GO:0003677">
    <property type="term" value="F:DNA binding"/>
    <property type="evidence" value="ECO:0007669"/>
    <property type="project" value="UniProtKB-KW"/>
</dbReference>
<dbReference type="Gene3D" id="3.90.220.20">
    <property type="entry name" value="DNA methylase specificity domains"/>
    <property type="match status" value="1"/>
</dbReference>
<evidence type="ECO:0000313" key="4">
    <source>
        <dbReference type="Proteomes" id="UP000245695"/>
    </source>
</evidence>
<keyword evidence="2" id="KW-0238">DNA-binding</keyword>